<gene>
    <name evidence="6" type="ORF">PAPOLLO_LOCUS4101</name>
</gene>
<dbReference type="OrthoDB" id="19923at2759"/>
<dbReference type="AlphaFoldDB" id="A0A8S3WBG7"/>
<reference evidence="6" key="1">
    <citation type="submission" date="2021-04" db="EMBL/GenBank/DDBJ databases">
        <authorList>
            <person name="Tunstrom K."/>
        </authorList>
    </citation>
    <scope>NUCLEOTIDE SEQUENCE</scope>
</reference>
<accession>A0A8S3WBG7</accession>
<proteinExistence type="predicted"/>
<feature type="region of interest" description="Disordered" evidence="4">
    <location>
        <begin position="354"/>
        <end position="421"/>
    </location>
</feature>
<evidence type="ECO:0000259" key="5">
    <source>
        <dbReference type="PROSITE" id="PS50191"/>
    </source>
</evidence>
<dbReference type="PANTHER" id="PTHR12112">
    <property type="entry name" value="BNIP - RELATED"/>
    <property type="match status" value="1"/>
</dbReference>
<dbReference type="PROSITE" id="PS50191">
    <property type="entry name" value="CRAL_TRIO"/>
    <property type="match status" value="1"/>
</dbReference>
<feature type="region of interest" description="Disordered" evidence="4">
    <location>
        <begin position="13"/>
        <end position="48"/>
    </location>
</feature>
<sequence length="609" mass="68862">MNNFYSPRICEEDILSSQSSDEKMDTGSESFRSTQNTPNSTLSSDFEDHVEHNPVLRLSEPEKCDNIRVTKLKEEFNDSLVSKMSNLTLETTDNPRPKHLGISPPKLSSTLTLTTNHPLMGLGSPDENFPDLIPKKSHKAEDEKDLSLSSIEDERNVNHTNGYEFYSPHLNTSKNNLYFSENFVTSDSQLLSESLNVVPPDIARVEKINQKERRKIVPKFIETPKKTLLTPQKSLNLESDGEKDDSAIINYIEERTKKISSQSTPKNNTDAINITEPEEFHSGVAEWCESPSHLRSIPNFELPIEMSSTIGIQNDLDTPDVVSSSTQEDKSAYQALLDPYTGCVALCHRTSISPGPQRRKIHVPPENDSCSLDSVSGCSLDSEDEPPEPEPVSGDQAQPDSEADNAKRSKSTNTVSECSDPIPEYSAAEELQDERSWLTVQHSGHKATCDMKVIEPYKRVLSHGGYESSGAAIIVFSACHLPDTARPDYRYVMDNLFLYVIWTLERLVTDEYVLIYLHGSAGRRRLPTFAWLHECYKLIDRRLRKSLKHLYLVHPTFWLKSFVVITKPFVSSKFFRKLSYVRSLSELMQQVPVEPNAIPEIVKEYDATR</sequence>
<dbReference type="EMBL" id="CAJQZP010000220">
    <property type="protein sequence ID" value="CAG4949750.1"/>
    <property type="molecule type" value="Genomic_DNA"/>
</dbReference>
<dbReference type="Pfam" id="PF13716">
    <property type="entry name" value="CRAL_TRIO_2"/>
    <property type="match status" value="1"/>
</dbReference>
<dbReference type="Pfam" id="PF12496">
    <property type="entry name" value="BNIP2"/>
    <property type="match status" value="1"/>
</dbReference>
<feature type="compositionally biased region" description="Polar residues" evidence="4">
    <location>
        <begin position="368"/>
        <end position="379"/>
    </location>
</feature>
<dbReference type="Proteomes" id="UP000691718">
    <property type="component" value="Unassembled WGS sequence"/>
</dbReference>
<dbReference type="InterPro" id="IPR001251">
    <property type="entry name" value="CRAL-TRIO_dom"/>
</dbReference>
<dbReference type="PANTHER" id="PTHR12112:SF22">
    <property type="entry name" value="MANGANESE-DEPENDENT INORGANIC PYROPHOSPHATASE-RELATED"/>
    <property type="match status" value="1"/>
</dbReference>
<evidence type="ECO:0000256" key="2">
    <source>
        <dbReference type="ARBA" id="ARBA00022801"/>
    </source>
</evidence>
<evidence type="ECO:0000313" key="6">
    <source>
        <dbReference type="EMBL" id="CAG4949750.1"/>
    </source>
</evidence>
<dbReference type="SMART" id="SM00516">
    <property type="entry name" value="SEC14"/>
    <property type="match status" value="1"/>
</dbReference>
<keyword evidence="7" id="KW-1185">Reference proteome</keyword>
<organism evidence="6 7">
    <name type="scientific">Parnassius apollo</name>
    <name type="common">Apollo butterfly</name>
    <name type="synonym">Papilio apollo</name>
    <dbReference type="NCBI Taxonomy" id="110799"/>
    <lineage>
        <taxon>Eukaryota</taxon>
        <taxon>Metazoa</taxon>
        <taxon>Ecdysozoa</taxon>
        <taxon>Arthropoda</taxon>
        <taxon>Hexapoda</taxon>
        <taxon>Insecta</taxon>
        <taxon>Pterygota</taxon>
        <taxon>Neoptera</taxon>
        <taxon>Endopterygota</taxon>
        <taxon>Lepidoptera</taxon>
        <taxon>Glossata</taxon>
        <taxon>Ditrysia</taxon>
        <taxon>Papilionoidea</taxon>
        <taxon>Papilionidae</taxon>
        <taxon>Parnassiinae</taxon>
        <taxon>Parnassini</taxon>
        <taxon>Parnassius</taxon>
        <taxon>Parnassius</taxon>
    </lineage>
</organism>
<name>A0A8S3WBG7_PARAO</name>
<keyword evidence="2" id="KW-0378">Hydrolase</keyword>
<feature type="region of interest" description="Disordered" evidence="4">
    <location>
        <begin position="88"/>
        <end position="127"/>
    </location>
</feature>
<comment type="caution">
    <text evidence="6">The sequence shown here is derived from an EMBL/GenBank/DDBJ whole genome shotgun (WGS) entry which is preliminary data.</text>
</comment>
<feature type="domain" description="CRAL-TRIO" evidence="5">
    <location>
        <begin position="450"/>
        <end position="609"/>
    </location>
</feature>
<evidence type="ECO:0000256" key="1">
    <source>
        <dbReference type="ARBA" id="ARBA00022723"/>
    </source>
</evidence>
<keyword evidence="3" id="KW-0464">Manganese</keyword>
<dbReference type="GO" id="GO:0005737">
    <property type="term" value="C:cytoplasm"/>
    <property type="evidence" value="ECO:0007669"/>
    <property type="project" value="TreeGrafter"/>
</dbReference>
<dbReference type="InterPro" id="IPR022181">
    <property type="entry name" value="Bcl2-/adenovirus-E1B"/>
</dbReference>
<dbReference type="CDD" id="cd00170">
    <property type="entry name" value="SEC14"/>
    <property type="match status" value="1"/>
</dbReference>
<protein>
    <submittedName>
        <fullName evidence="6">(apollo) hypothetical protein</fullName>
    </submittedName>
</protein>
<keyword evidence="1" id="KW-0479">Metal-binding</keyword>
<evidence type="ECO:0000313" key="7">
    <source>
        <dbReference type="Proteomes" id="UP000691718"/>
    </source>
</evidence>
<feature type="compositionally biased region" description="Polar residues" evidence="4">
    <location>
        <begin position="27"/>
        <end position="44"/>
    </location>
</feature>
<evidence type="ECO:0000256" key="3">
    <source>
        <dbReference type="ARBA" id="ARBA00023211"/>
    </source>
</evidence>
<evidence type="ECO:0000256" key="4">
    <source>
        <dbReference type="SAM" id="MobiDB-lite"/>
    </source>
</evidence>